<dbReference type="EMBL" id="JACGCM010002099">
    <property type="protein sequence ID" value="KAF6144897.1"/>
    <property type="molecule type" value="Genomic_DNA"/>
</dbReference>
<dbReference type="GO" id="GO:0098542">
    <property type="term" value="P:defense response to other organism"/>
    <property type="evidence" value="ECO:0007669"/>
    <property type="project" value="TreeGrafter"/>
</dbReference>
<name>A0A7J7M0R9_9MAGN</name>
<protein>
    <recommendedName>
        <fullName evidence="4">Disease resistance protein winged helix domain-containing protein</fullName>
    </recommendedName>
</protein>
<evidence type="ECO:0000259" key="4">
    <source>
        <dbReference type="Pfam" id="PF23559"/>
    </source>
</evidence>
<dbReference type="Proteomes" id="UP000541444">
    <property type="component" value="Unassembled WGS sequence"/>
</dbReference>
<organism evidence="6 7">
    <name type="scientific">Kingdonia uniflora</name>
    <dbReference type="NCBI Taxonomy" id="39325"/>
    <lineage>
        <taxon>Eukaryota</taxon>
        <taxon>Viridiplantae</taxon>
        <taxon>Streptophyta</taxon>
        <taxon>Embryophyta</taxon>
        <taxon>Tracheophyta</taxon>
        <taxon>Spermatophyta</taxon>
        <taxon>Magnoliopsida</taxon>
        <taxon>Ranunculales</taxon>
        <taxon>Circaeasteraceae</taxon>
        <taxon>Kingdonia</taxon>
    </lineage>
</organism>
<dbReference type="FunFam" id="1.10.10.10:FF:000322">
    <property type="entry name" value="Probable disease resistance protein At1g63360"/>
    <property type="match status" value="1"/>
</dbReference>
<evidence type="ECO:0000256" key="3">
    <source>
        <dbReference type="SAM" id="MobiDB-lite"/>
    </source>
</evidence>
<evidence type="ECO:0000256" key="1">
    <source>
        <dbReference type="ARBA" id="ARBA00022737"/>
    </source>
</evidence>
<accession>A0A7J7M0R9</accession>
<evidence type="ECO:0000313" key="7">
    <source>
        <dbReference type="Proteomes" id="UP000541444"/>
    </source>
</evidence>
<dbReference type="InterPro" id="IPR036388">
    <property type="entry name" value="WH-like_DNA-bd_sf"/>
</dbReference>
<gene>
    <name evidence="5" type="ORF">GIB67_030606</name>
    <name evidence="6" type="ORF">GIB67_036615</name>
</gene>
<keyword evidence="1" id="KW-0677">Repeat</keyword>
<dbReference type="InterPro" id="IPR027417">
    <property type="entry name" value="P-loop_NTPase"/>
</dbReference>
<dbReference type="PANTHER" id="PTHR23155">
    <property type="entry name" value="DISEASE RESISTANCE PROTEIN RP"/>
    <property type="match status" value="1"/>
</dbReference>
<comment type="caution">
    <text evidence="6">The sequence shown here is derived from an EMBL/GenBank/DDBJ whole genome shotgun (WGS) entry which is preliminary data.</text>
</comment>
<sequence length="159" mass="17993">MPLPLAKVVLGGLLSTKDLTVDAWSRVLDSLNWHLDQEEAWRAILALSYYDLPFYLKSCFLYLGLFPEGYNIPVRRLIRLWIAEGFVQKRGEECLEDVGKDYIEELVGRNIIQVANRRLSIYTAKDIEEKNKGAEVEGKSEIESSSVGREQVADGGNLS</sequence>
<dbReference type="EMBL" id="JACGCM010001846">
    <property type="protein sequence ID" value="KAF6148400.1"/>
    <property type="molecule type" value="Genomic_DNA"/>
</dbReference>
<dbReference type="SUPFAM" id="SSF52540">
    <property type="entry name" value="P-loop containing nucleoside triphosphate hydrolases"/>
    <property type="match status" value="1"/>
</dbReference>
<dbReference type="Pfam" id="PF23559">
    <property type="entry name" value="WHD_DRP"/>
    <property type="match status" value="1"/>
</dbReference>
<dbReference type="InterPro" id="IPR058922">
    <property type="entry name" value="WHD_DRP"/>
</dbReference>
<reference evidence="6 7" key="1">
    <citation type="journal article" date="2020" name="IScience">
        <title>Genome Sequencing of the Endangered Kingdonia uniflora (Circaeasteraceae, Ranunculales) Reveals Potential Mechanisms of Evolutionary Specialization.</title>
        <authorList>
            <person name="Sun Y."/>
            <person name="Deng T."/>
            <person name="Zhang A."/>
            <person name="Moore M.J."/>
            <person name="Landis J.B."/>
            <person name="Lin N."/>
            <person name="Zhang H."/>
            <person name="Zhang X."/>
            <person name="Huang J."/>
            <person name="Zhang X."/>
            <person name="Sun H."/>
            <person name="Wang H."/>
        </authorList>
    </citation>
    <scope>NUCLEOTIDE SEQUENCE [LARGE SCALE GENOMIC DNA]</scope>
    <source>
        <strain evidence="6">TB1705</strain>
        <tissue evidence="6">Leaf</tissue>
    </source>
</reference>
<dbReference type="PANTHER" id="PTHR23155:SF1185">
    <property type="entry name" value="DISEASE RESISTANCE RPP8-LIKE PROTEIN 3-RELATED"/>
    <property type="match status" value="1"/>
</dbReference>
<evidence type="ECO:0000256" key="2">
    <source>
        <dbReference type="ARBA" id="ARBA00022821"/>
    </source>
</evidence>
<feature type="compositionally biased region" description="Basic and acidic residues" evidence="3">
    <location>
        <begin position="133"/>
        <end position="142"/>
    </location>
</feature>
<feature type="region of interest" description="Disordered" evidence="3">
    <location>
        <begin position="133"/>
        <end position="159"/>
    </location>
</feature>
<dbReference type="AlphaFoldDB" id="A0A7J7M0R9"/>
<keyword evidence="2" id="KW-0611">Plant defense</keyword>
<feature type="domain" description="Disease resistance protein winged helix" evidence="4">
    <location>
        <begin position="65"/>
        <end position="115"/>
    </location>
</feature>
<evidence type="ECO:0000313" key="6">
    <source>
        <dbReference type="EMBL" id="KAF6148400.1"/>
    </source>
</evidence>
<dbReference type="InterPro" id="IPR044974">
    <property type="entry name" value="Disease_R_plants"/>
</dbReference>
<keyword evidence="7" id="KW-1185">Reference proteome</keyword>
<dbReference type="Gene3D" id="1.10.10.10">
    <property type="entry name" value="Winged helix-like DNA-binding domain superfamily/Winged helix DNA-binding domain"/>
    <property type="match status" value="1"/>
</dbReference>
<proteinExistence type="predicted"/>
<dbReference type="OrthoDB" id="1935686at2759"/>
<evidence type="ECO:0000313" key="5">
    <source>
        <dbReference type="EMBL" id="KAF6144897.1"/>
    </source>
</evidence>